<protein>
    <recommendedName>
        <fullName evidence="3">6-phosphogluconolactonase</fullName>
    </recommendedName>
</protein>
<evidence type="ECO:0000256" key="1">
    <source>
        <dbReference type="ARBA" id="ARBA00005564"/>
    </source>
</evidence>
<proteinExistence type="inferred from homology"/>
<dbReference type="EMBL" id="LAZR01010514">
    <property type="protein sequence ID" value="KKM66524.1"/>
    <property type="molecule type" value="Genomic_DNA"/>
</dbReference>
<dbReference type="SUPFAM" id="SSF51004">
    <property type="entry name" value="C-terminal (heme d1) domain of cytochrome cd1-nitrite reductase"/>
    <property type="match status" value="1"/>
</dbReference>
<dbReference type="Pfam" id="PF10282">
    <property type="entry name" value="Lactonase"/>
    <property type="match status" value="1"/>
</dbReference>
<dbReference type="PANTHER" id="PTHR30344">
    <property type="entry name" value="6-PHOSPHOGLUCONOLACTONASE-RELATED"/>
    <property type="match status" value="1"/>
</dbReference>
<dbReference type="InterPro" id="IPR050282">
    <property type="entry name" value="Cycloisomerase_2"/>
</dbReference>
<accession>A0A0F9J9P1</accession>
<dbReference type="GO" id="GO:0005829">
    <property type="term" value="C:cytosol"/>
    <property type="evidence" value="ECO:0007669"/>
    <property type="project" value="TreeGrafter"/>
</dbReference>
<dbReference type="InterPro" id="IPR015943">
    <property type="entry name" value="WD40/YVTN_repeat-like_dom_sf"/>
</dbReference>
<dbReference type="PANTHER" id="PTHR30344:SF1">
    <property type="entry name" value="6-PHOSPHOGLUCONOLACTONASE"/>
    <property type="match status" value="1"/>
</dbReference>
<sequence>MEHTYLRKITLILMTVIGSFSTILAQEGYTSEEFNLLIGTYTEPGKSEGIYVYKFNGDTGEYSYRAEATGIKNPSYLTVSKDGKRVYAVSEVGGGEGSVIAFSFDPVSGKLDFLNRASSGGDGPCYVSVDDKNKFVFVANYGGGSLSAVPVNADGSVGSDIQSIQYEGSSILKNQERPHVHSTVLSPDNKYLYVADLGTDKLNIYNVDFTTSSPLTPEDPPFVKIEAGNGPRHFTFHPNGKFAYLIQEMTGNVTVFNYHDGKLLPKQSVTLSPQGYKGRIDAADIHISPDGNFLYGSLRGDIDEIVIYAINKKGELTYSGRQSSLGKNPRNFAIDPTGNFLLVGNGGSDEIVIFKRNKQTGLLIPTGNTIKVNSPVCLKFVPLK</sequence>
<evidence type="ECO:0008006" key="3">
    <source>
        <dbReference type="Google" id="ProtNLM"/>
    </source>
</evidence>
<evidence type="ECO:0000313" key="2">
    <source>
        <dbReference type="EMBL" id="KKM66524.1"/>
    </source>
</evidence>
<organism evidence="2">
    <name type="scientific">marine sediment metagenome</name>
    <dbReference type="NCBI Taxonomy" id="412755"/>
    <lineage>
        <taxon>unclassified sequences</taxon>
        <taxon>metagenomes</taxon>
        <taxon>ecological metagenomes</taxon>
    </lineage>
</organism>
<comment type="caution">
    <text evidence="2">The sequence shown here is derived from an EMBL/GenBank/DDBJ whole genome shotgun (WGS) entry which is preliminary data.</text>
</comment>
<dbReference type="Gene3D" id="2.130.10.10">
    <property type="entry name" value="YVTN repeat-like/Quinoprotein amine dehydrogenase"/>
    <property type="match status" value="1"/>
</dbReference>
<name>A0A0F9J9P1_9ZZZZ</name>
<dbReference type="AlphaFoldDB" id="A0A0F9J9P1"/>
<reference evidence="2" key="1">
    <citation type="journal article" date="2015" name="Nature">
        <title>Complex archaea that bridge the gap between prokaryotes and eukaryotes.</title>
        <authorList>
            <person name="Spang A."/>
            <person name="Saw J.H."/>
            <person name="Jorgensen S.L."/>
            <person name="Zaremba-Niedzwiedzka K."/>
            <person name="Martijn J."/>
            <person name="Lind A.E."/>
            <person name="van Eijk R."/>
            <person name="Schleper C."/>
            <person name="Guy L."/>
            <person name="Ettema T.J."/>
        </authorList>
    </citation>
    <scope>NUCLEOTIDE SEQUENCE</scope>
</reference>
<comment type="similarity">
    <text evidence="1">Belongs to the cycloisomerase 2 family.</text>
</comment>
<dbReference type="GO" id="GO:0017057">
    <property type="term" value="F:6-phosphogluconolactonase activity"/>
    <property type="evidence" value="ECO:0007669"/>
    <property type="project" value="TreeGrafter"/>
</dbReference>
<dbReference type="InterPro" id="IPR019405">
    <property type="entry name" value="Lactonase_7-beta_prop"/>
</dbReference>
<dbReference type="InterPro" id="IPR011048">
    <property type="entry name" value="Haem_d1_sf"/>
</dbReference>
<dbReference type="FunFam" id="2.130.10.10:FF:000306">
    <property type="entry name" value="3-carboxymuconate cyclase"/>
    <property type="match status" value="1"/>
</dbReference>
<gene>
    <name evidence="2" type="ORF">LCGC14_1480310</name>
</gene>